<dbReference type="EMBL" id="AP012547">
    <property type="protein sequence ID" value="BAO29284.1"/>
    <property type="molecule type" value="Genomic_DNA"/>
</dbReference>
<organism evidence="6 7">
    <name type="scientific">Sulfuritalea hydrogenivorans sk43H</name>
    <dbReference type="NCBI Taxonomy" id="1223802"/>
    <lineage>
        <taxon>Bacteria</taxon>
        <taxon>Pseudomonadati</taxon>
        <taxon>Pseudomonadota</taxon>
        <taxon>Betaproteobacteria</taxon>
        <taxon>Nitrosomonadales</taxon>
        <taxon>Sterolibacteriaceae</taxon>
        <taxon>Sulfuritalea</taxon>
    </lineage>
</organism>
<dbReference type="AlphaFoldDB" id="W0SDI4"/>
<dbReference type="SUPFAM" id="SSF46689">
    <property type="entry name" value="Homeodomain-like"/>
    <property type="match status" value="1"/>
</dbReference>
<dbReference type="InterPro" id="IPR009057">
    <property type="entry name" value="Homeodomain-like_sf"/>
</dbReference>
<dbReference type="OrthoDB" id="9809772at2"/>
<dbReference type="PRINTS" id="PR00455">
    <property type="entry name" value="HTHTETR"/>
</dbReference>
<dbReference type="Gene3D" id="1.10.357.10">
    <property type="entry name" value="Tetracycline Repressor, domain 2"/>
    <property type="match status" value="1"/>
</dbReference>
<dbReference type="InterPro" id="IPR050109">
    <property type="entry name" value="HTH-type_TetR-like_transc_reg"/>
</dbReference>
<dbReference type="Proteomes" id="UP000031637">
    <property type="component" value="Chromosome"/>
</dbReference>
<dbReference type="RefSeq" id="WP_041098266.1">
    <property type="nucleotide sequence ID" value="NZ_AP012547.1"/>
</dbReference>
<name>W0SDI4_9PROT</name>
<keyword evidence="1" id="KW-0805">Transcription regulation</keyword>
<sequence length="191" mass="21335">MENKAAKTPRTMLDRDAWIKGAIAILAEHGAERLRVEVLATRLGVTKGSFYWHFKDRRDLQDAVLDFWKDGRIRDIRKQTQAEPGNEVAALLHTIEVYASARNRKGIAIEAAVRSWARRDPQAVAVVEAVDAERLACSCRLFLACGLPEQEAQARSVMLYAYVFGVSLLRPGGFADDMDSLKAWIAGHIAR</sequence>
<dbReference type="GO" id="GO:0000976">
    <property type="term" value="F:transcription cis-regulatory region binding"/>
    <property type="evidence" value="ECO:0007669"/>
    <property type="project" value="TreeGrafter"/>
</dbReference>
<dbReference type="PANTHER" id="PTHR30055">
    <property type="entry name" value="HTH-TYPE TRANSCRIPTIONAL REGULATOR RUTR"/>
    <property type="match status" value="1"/>
</dbReference>
<evidence type="ECO:0000313" key="7">
    <source>
        <dbReference type="Proteomes" id="UP000031637"/>
    </source>
</evidence>
<dbReference type="KEGG" id="shd:SUTH_01485"/>
<proteinExistence type="predicted"/>
<dbReference type="Pfam" id="PF00440">
    <property type="entry name" value="TetR_N"/>
    <property type="match status" value="1"/>
</dbReference>
<evidence type="ECO:0000256" key="1">
    <source>
        <dbReference type="ARBA" id="ARBA00023015"/>
    </source>
</evidence>
<accession>W0SDI4</accession>
<evidence type="ECO:0000256" key="4">
    <source>
        <dbReference type="PROSITE-ProRule" id="PRU00335"/>
    </source>
</evidence>
<dbReference type="HOGENOM" id="CLU_095332_0_2_4"/>
<reference evidence="6 7" key="1">
    <citation type="journal article" date="2014" name="Syst. Appl. Microbiol.">
        <title>Complete genomes of freshwater sulfur oxidizers Sulfuricella denitrificans skB26 and Sulfuritalea hydrogenivorans sk43H: genetic insights into the sulfur oxidation pathway of betaproteobacteria.</title>
        <authorList>
            <person name="Watanabe T."/>
            <person name="Kojima H."/>
            <person name="Fukui M."/>
        </authorList>
    </citation>
    <scope>NUCLEOTIDE SEQUENCE [LARGE SCALE GENOMIC DNA]</scope>
    <source>
        <strain evidence="6">DSM22779</strain>
    </source>
</reference>
<keyword evidence="3" id="KW-0804">Transcription</keyword>
<evidence type="ECO:0000256" key="3">
    <source>
        <dbReference type="ARBA" id="ARBA00023163"/>
    </source>
</evidence>
<evidence type="ECO:0000259" key="5">
    <source>
        <dbReference type="PROSITE" id="PS50977"/>
    </source>
</evidence>
<dbReference type="STRING" id="1223802.SUTH_01485"/>
<feature type="domain" description="HTH tetR-type" evidence="5">
    <location>
        <begin position="12"/>
        <end position="72"/>
    </location>
</feature>
<feature type="DNA-binding region" description="H-T-H motif" evidence="4">
    <location>
        <begin position="35"/>
        <end position="54"/>
    </location>
</feature>
<dbReference type="GO" id="GO:0003700">
    <property type="term" value="F:DNA-binding transcription factor activity"/>
    <property type="evidence" value="ECO:0007669"/>
    <property type="project" value="TreeGrafter"/>
</dbReference>
<dbReference type="InterPro" id="IPR001647">
    <property type="entry name" value="HTH_TetR"/>
</dbReference>
<dbReference type="PROSITE" id="PS50977">
    <property type="entry name" value="HTH_TETR_2"/>
    <property type="match status" value="1"/>
</dbReference>
<evidence type="ECO:0000256" key="2">
    <source>
        <dbReference type="ARBA" id="ARBA00023125"/>
    </source>
</evidence>
<evidence type="ECO:0000313" key="6">
    <source>
        <dbReference type="EMBL" id="BAO29284.1"/>
    </source>
</evidence>
<dbReference type="PANTHER" id="PTHR30055:SF234">
    <property type="entry name" value="HTH-TYPE TRANSCRIPTIONAL REGULATOR BETI"/>
    <property type="match status" value="1"/>
</dbReference>
<gene>
    <name evidence="6" type="ORF">SUTH_01485</name>
</gene>
<keyword evidence="7" id="KW-1185">Reference proteome</keyword>
<protein>
    <submittedName>
        <fullName evidence="6">Transcriptional regulator</fullName>
    </submittedName>
</protein>
<keyword evidence="2 4" id="KW-0238">DNA-binding</keyword>